<keyword evidence="6 7" id="KW-0472">Membrane</keyword>
<dbReference type="AlphaFoldDB" id="A0A1F7VDT6"/>
<accession>A0A1F7VDT6</accession>
<dbReference type="NCBIfam" id="TIGR03025">
    <property type="entry name" value="EPS_sugtrans"/>
    <property type="match status" value="1"/>
</dbReference>
<protein>
    <recommendedName>
        <fullName evidence="8">Bacterial sugar transferase domain-containing protein</fullName>
    </recommendedName>
</protein>
<evidence type="ECO:0000313" key="10">
    <source>
        <dbReference type="Proteomes" id="UP000178264"/>
    </source>
</evidence>
<gene>
    <name evidence="9" type="ORF">A3I42_02945</name>
</gene>
<evidence type="ECO:0000256" key="4">
    <source>
        <dbReference type="ARBA" id="ARBA00022692"/>
    </source>
</evidence>
<evidence type="ECO:0000256" key="7">
    <source>
        <dbReference type="SAM" id="Phobius"/>
    </source>
</evidence>
<evidence type="ECO:0000313" key="9">
    <source>
        <dbReference type="EMBL" id="OGL88601.1"/>
    </source>
</evidence>
<keyword evidence="4 7" id="KW-0812">Transmembrane</keyword>
<evidence type="ECO:0000256" key="6">
    <source>
        <dbReference type="ARBA" id="ARBA00023136"/>
    </source>
</evidence>
<evidence type="ECO:0000256" key="3">
    <source>
        <dbReference type="ARBA" id="ARBA00022679"/>
    </source>
</evidence>
<keyword evidence="3" id="KW-0808">Transferase</keyword>
<feature type="transmembrane region" description="Helical" evidence="7">
    <location>
        <begin position="46"/>
        <end position="68"/>
    </location>
</feature>
<dbReference type="GO" id="GO:0016780">
    <property type="term" value="F:phosphotransferase activity, for other substituted phosphate groups"/>
    <property type="evidence" value="ECO:0007669"/>
    <property type="project" value="TreeGrafter"/>
</dbReference>
<evidence type="ECO:0000259" key="8">
    <source>
        <dbReference type="Pfam" id="PF02397"/>
    </source>
</evidence>
<feature type="transmembrane region" description="Helical" evidence="7">
    <location>
        <begin position="282"/>
        <end position="303"/>
    </location>
</feature>
<feature type="domain" description="Bacterial sugar transferase" evidence="8">
    <location>
        <begin position="277"/>
        <end position="460"/>
    </location>
</feature>
<dbReference type="EMBL" id="MGER01000022">
    <property type="protein sequence ID" value="OGL88601.1"/>
    <property type="molecule type" value="Genomic_DNA"/>
</dbReference>
<evidence type="ECO:0000256" key="1">
    <source>
        <dbReference type="ARBA" id="ARBA00004141"/>
    </source>
</evidence>
<comment type="caution">
    <text evidence="9">The sequence shown here is derived from an EMBL/GenBank/DDBJ whole genome shotgun (WGS) entry which is preliminary data.</text>
</comment>
<comment type="similarity">
    <text evidence="2">Belongs to the bacterial sugar transferase family.</text>
</comment>
<dbReference type="Proteomes" id="UP000178264">
    <property type="component" value="Unassembled WGS sequence"/>
</dbReference>
<dbReference type="InterPro" id="IPR003362">
    <property type="entry name" value="Bact_transf"/>
</dbReference>
<dbReference type="PANTHER" id="PTHR30576:SF0">
    <property type="entry name" value="UNDECAPRENYL-PHOSPHATE N-ACETYLGALACTOSAMINYL 1-PHOSPHATE TRANSFERASE-RELATED"/>
    <property type="match status" value="1"/>
</dbReference>
<feature type="transmembrane region" description="Helical" evidence="7">
    <location>
        <begin position="105"/>
        <end position="123"/>
    </location>
</feature>
<sequence length="465" mass="52590">MTYSTHRWRTLTLFAGDIVVLYAALFFTLLIRYGSIPSAERWQQHFFPFSLVFIIYLVSFAIAGLYQLSIARNSKIFSSALIQAMVGATALAAIFFYVFRPGITPRLNLILFVAISAILITLWRRLLNYILGTALLIRTLILGYSKDAFALSSTLQHNPQLGYLLVLWVMNSDECSLEETERLRRMAIPLYTAATLEDIAPLIMNERVELIVAATDHHMSPTLLQALFMHRNLRTQITDLPTLYETATGKVPVESIGELWFMKHATGAHKPLYEIFKRTSDIVLSLLSLIATAPLAPFIYAAIKLESHGSGFFIQHRVGKNGKVFLAMKFRTMNMHAEKNGPQWAAPNDPRVTRVGRFLRNTRLDELPQLINVLKGDMSFVGPRPERPEFMEALSQKIPFYQERLAIKPGLTGWDQISGAYHSASPEDTMEKLQYDLYYIKNRSLVLDAAILLRTVKTVLSGAGR</sequence>
<feature type="transmembrane region" description="Helical" evidence="7">
    <location>
        <begin position="80"/>
        <end position="99"/>
    </location>
</feature>
<name>A0A1F7VDT6_9BACT</name>
<reference evidence="9 10" key="1">
    <citation type="journal article" date="2016" name="Nat. Commun.">
        <title>Thousands of microbial genomes shed light on interconnected biogeochemical processes in an aquifer system.</title>
        <authorList>
            <person name="Anantharaman K."/>
            <person name="Brown C.T."/>
            <person name="Hug L.A."/>
            <person name="Sharon I."/>
            <person name="Castelle C.J."/>
            <person name="Probst A.J."/>
            <person name="Thomas B.C."/>
            <person name="Singh A."/>
            <person name="Wilkins M.J."/>
            <person name="Karaoz U."/>
            <person name="Brodie E.L."/>
            <person name="Williams K.H."/>
            <person name="Hubbard S.S."/>
            <person name="Banfield J.F."/>
        </authorList>
    </citation>
    <scope>NUCLEOTIDE SEQUENCE [LARGE SCALE GENOMIC DNA]</scope>
</reference>
<evidence type="ECO:0000256" key="5">
    <source>
        <dbReference type="ARBA" id="ARBA00022989"/>
    </source>
</evidence>
<dbReference type="InterPro" id="IPR017475">
    <property type="entry name" value="EPS_sugar_tfrase"/>
</dbReference>
<feature type="transmembrane region" description="Helical" evidence="7">
    <location>
        <begin position="12"/>
        <end position="34"/>
    </location>
</feature>
<organism evidence="9 10">
    <name type="scientific">Candidatus Uhrbacteria bacterium RIFCSPLOWO2_02_FULL_49_11</name>
    <dbReference type="NCBI Taxonomy" id="1802409"/>
    <lineage>
        <taxon>Bacteria</taxon>
        <taxon>Candidatus Uhriibacteriota</taxon>
    </lineage>
</organism>
<comment type="subcellular location">
    <subcellularLocation>
        <location evidence="1">Membrane</location>
        <topology evidence="1">Multi-pass membrane protein</topology>
    </subcellularLocation>
</comment>
<proteinExistence type="inferred from homology"/>
<dbReference type="Pfam" id="PF02397">
    <property type="entry name" value="Bac_transf"/>
    <property type="match status" value="1"/>
</dbReference>
<keyword evidence="5 7" id="KW-1133">Transmembrane helix</keyword>
<dbReference type="PANTHER" id="PTHR30576">
    <property type="entry name" value="COLANIC BIOSYNTHESIS UDP-GLUCOSE LIPID CARRIER TRANSFERASE"/>
    <property type="match status" value="1"/>
</dbReference>
<dbReference type="GO" id="GO:0016020">
    <property type="term" value="C:membrane"/>
    <property type="evidence" value="ECO:0007669"/>
    <property type="project" value="UniProtKB-SubCell"/>
</dbReference>
<evidence type="ECO:0000256" key="2">
    <source>
        <dbReference type="ARBA" id="ARBA00006464"/>
    </source>
</evidence>